<keyword evidence="5" id="KW-1185">Reference proteome</keyword>
<evidence type="ECO:0000259" key="3">
    <source>
        <dbReference type="Pfam" id="PF09968"/>
    </source>
</evidence>
<dbReference type="Proteomes" id="UP000434044">
    <property type="component" value="Unassembled WGS sequence"/>
</dbReference>
<dbReference type="OrthoDB" id="9801086at2"/>
<dbReference type="InterPro" id="IPR009078">
    <property type="entry name" value="Ferritin-like_SF"/>
</dbReference>
<comment type="caution">
    <text evidence="4">The sequence shown here is derived from an EMBL/GenBank/DDBJ whole genome shotgun (WGS) entry which is preliminary data.</text>
</comment>
<name>A0A6N8E8E5_9GAMM</name>
<evidence type="ECO:0000256" key="1">
    <source>
        <dbReference type="SAM" id="MobiDB-lite"/>
    </source>
</evidence>
<dbReference type="Pfam" id="PF09968">
    <property type="entry name" value="DUF2202"/>
    <property type="match status" value="1"/>
</dbReference>
<dbReference type="InterPro" id="IPR019243">
    <property type="entry name" value="DUF2202"/>
</dbReference>
<dbReference type="SUPFAM" id="SSF47240">
    <property type="entry name" value="Ferritin-like"/>
    <property type="match status" value="1"/>
</dbReference>
<gene>
    <name evidence="4" type="ORF">GJ668_05465</name>
</gene>
<protein>
    <submittedName>
        <fullName evidence="4">DUF2202 domain-containing protein</fullName>
    </submittedName>
</protein>
<evidence type="ECO:0000313" key="4">
    <source>
        <dbReference type="EMBL" id="MTW20543.1"/>
    </source>
</evidence>
<feature type="compositionally biased region" description="Gly residues" evidence="1">
    <location>
        <begin position="224"/>
        <end position="236"/>
    </location>
</feature>
<keyword evidence="2" id="KW-0732">Signal</keyword>
<evidence type="ECO:0000313" key="5">
    <source>
        <dbReference type="Proteomes" id="UP000434044"/>
    </source>
</evidence>
<feature type="chain" id="PRO_5026741891" evidence="2">
    <location>
        <begin position="25"/>
        <end position="236"/>
    </location>
</feature>
<proteinExistence type="predicted"/>
<feature type="signal peptide" evidence="2">
    <location>
        <begin position="1"/>
        <end position="24"/>
    </location>
</feature>
<dbReference type="Gene3D" id="1.20.1260.10">
    <property type="match status" value="1"/>
</dbReference>
<feature type="domain" description="DUF2202" evidence="3">
    <location>
        <begin position="46"/>
        <end position="210"/>
    </location>
</feature>
<dbReference type="EMBL" id="WNKT01000007">
    <property type="protein sequence ID" value="MTW20543.1"/>
    <property type="molecule type" value="Genomic_DNA"/>
</dbReference>
<dbReference type="AlphaFoldDB" id="A0A6N8E8E5"/>
<feature type="region of interest" description="Disordered" evidence="1">
    <location>
        <begin position="212"/>
        <end position="236"/>
    </location>
</feature>
<dbReference type="InterPro" id="IPR012347">
    <property type="entry name" value="Ferritin-like"/>
</dbReference>
<organism evidence="4 5">
    <name type="scientific">Allochromatium palmeri</name>
    <dbReference type="NCBI Taxonomy" id="231048"/>
    <lineage>
        <taxon>Bacteria</taxon>
        <taxon>Pseudomonadati</taxon>
        <taxon>Pseudomonadota</taxon>
        <taxon>Gammaproteobacteria</taxon>
        <taxon>Chromatiales</taxon>
        <taxon>Chromatiaceae</taxon>
        <taxon>Allochromatium</taxon>
    </lineage>
</organism>
<evidence type="ECO:0000256" key="2">
    <source>
        <dbReference type="SAM" id="SignalP"/>
    </source>
</evidence>
<dbReference type="CDD" id="cd01048">
    <property type="entry name" value="Ferritin_like_AB2"/>
    <property type="match status" value="1"/>
</dbReference>
<dbReference type="RefSeq" id="WP_155449135.1">
    <property type="nucleotide sequence ID" value="NZ_WNKT01000007.1"/>
</dbReference>
<feature type="compositionally biased region" description="Low complexity" evidence="1">
    <location>
        <begin position="214"/>
        <end position="223"/>
    </location>
</feature>
<sequence>MHPTYSLIPLALSALLVATPTLSAGPNGRQPVQSIQPIVYELNQADIDDLTYMREEERLARDVYMELSAYWGDQGWPVLLFDNIARAEQTHMETLKSAIDRYGLTDPSDPDAVGVYANPTLNDLYEMLMGSGMISYMDALRVGALIEEVDIADLDEAIARTDNPDLQTIYANLQRGSRNHLRAFVAEIERQGEAYESQALDQETVNAIVDVPMERGGQSQRGENGQGSQGQGQGRG</sequence>
<reference evidence="4 5" key="1">
    <citation type="submission" date="2019-11" db="EMBL/GenBank/DDBJ databases">
        <title>Whole-genome sequence of the anaerobic purple sulfur bacterium Allochromatium palmeri DSM 15591.</title>
        <authorList>
            <person name="Kyndt J.A."/>
            <person name="Meyer T.E."/>
        </authorList>
    </citation>
    <scope>NUCLEOTIDE SEQUENCE [LARGE SCALE GENOMIC DNA]</scope>
    <source>
        <strain evidence="4 5">DSM 15591</strain>
    </source>
</reference>
<accession>A0A6N8E8E5</accession>